<name>A0ACC2WVJ9_9TREE</name>
<gene>
    <name evidence="1" type="ORF">QFC20_000984</name>
</gene>
<sequence>MPEPLMQGVPMIKISNRKVKQRTFRIEPPVHVNPALGELVGDRRGVEGYATICWESRKIGRVSVDQIREIRYGAAARPSTSASNALPPSVVSPAATARWISIVYVLSSTSWKTLNMIALNDQMLDLWIRTLYDLVADIKQVSYFRLDNSCDTMSSAESLPSGLTSDVSLGKAGVIGILGMKDDSTSSCNSRPARLDSLYNRALSVTQQTFGDLEENSSSKMVTLPEVIAMCRKIGLSHKVGQPMRPAAMSGLQETPGSTGGLIEMYFRSIDHENRGFLDFEQFRAIVRMIKSNLDVARVWSSLCTAEGQGDRRGIRQEVFARWMRRDQGSEATDEEIRRVFRDFVTRNDDGKPTDNSNESDTRMSLDAFSAFLLSPENSVMHSRHRKVCQDMNRPLPEYYVSSSHNTYLIGNQWKGESTVEGYVRALLAGCRSVEKPVVTHGKTLTASLPVRDVCAAIASYAFMASPYPVIISAEVHCGTQQQKVLVDILKDVFGDALVTAPLSAQKGLPEEALPSPEELKYKIMFKSKRTKDKSRRSSTASVFSVSSATESTTESDLDRTSKPHSKGSFFDRVTAKISSLGLEASAISSSERRNSFRKPPVRTSSVDSIGGQQPCEAESAPIGPGSKSRSRSAIIPELAALMVYTAGVKYQGFSKLVEYKTTEMFSVSEKVANKLLRSAPADFIKHNRTHLSRVYPQGTRLSSSNYLPHQYWAMGCQLVSLNWQTYDVGFAINHAMFTRNGRCGWLLKPEAIQTRNKNALGGKEERVLSIDIISGQSLPLPADTSLDEARLYVEASILVPELSVEADSTIPQTPSTASGTIDILKYRTRVVAYNTYNPRWDDTLNLKFDTYDGMLDLCFLRIEVKNQISVSEDATVAHFCASLGSLELGLRYIPLFDRQMSQFLYSTLLVQSRILPA</sequence>
<organism evidence="1 2">
    <name type="scientific">Naganishia adeliensis</name>
    <dbReference type="NCBI Taxonomy" id="92952"/>
    <lineage>
        <taxon>Eukaryota</taxon>
        <taxon>Fungi</taxon>
        <taxon>Dikarya</taxon>
        <taxon>Basidiomycota</taxon>
        <taxon>Agaricomycotina</taxon>
        <taxon>Tremellomycetes</taxon>
        <taxon>Filobasidiales</taxon>
        <taxon>Filobasidiaceae</taxon>
        <taxon>Naganishia</taxon>
    </lineage>
</organism>
<dbReference type="EMBL" id="JASBWS010000005">
    <property type="protein sequence ID" value="KAJ9115657.1"/>
    <property type="molecule type" value="Genomic_DNA"/>
</dbReference>
<accession>A0ACC2WVJ9</accession>
<dbReference type="Proteomes" id="UP001230649">
    <property type="component" value="Unassembled WGS sequence"/>
</dbReference>
<evidence type="ECO:0000313" key="2">
    <source>
        <dbReference type="Proteomes" id="UP001230649"/>
    </source>
</evidence>
<evidence type="ECO:0000313" key="1">
    <source>
        <dbReference type="EMBL" id="KAJ9115657.1"/>
    </source>
</evidence>
<keyword evidence="2" id="KW-1185">Reference proteome</keyword>
<protein>
    <submittedName>
        <fullName evidence="1">Uncharacterized protein</fullName>
    </submittedName>
</protein>
<proteinExistence type="predicted"/>
<reference evidence="1" key="1">
    <citation type="submission" date="2023-04" db="EMBL/GenBank/DDBJ databases">
        <title>Draft Genome sequencing of Naganishia species isolated from polar environments using Oxford Nanopore Technology.</title>
        <authorList>
            <person name="Leo P."/>
            <person name="Venkateswaran K."/>
        </authorList>
    </citation>
    <scope>NUCLEOTIDE SEQUENCE</scope>
    <source>
        <strain evidence="1">MNA-CCFEE 5262</strain>
    </source>
</reference>
<comment type="caution">
    <text evidence="1">The sequence shown here is derived from an EMBL/GenBank/DDBJ whole genome shotgun (WGS) entry which is preliminary data.</text>
</comment>